<dbReference type="PANTHER" id="PTHR44167:SF24">
    <property type="entry name" value="SERINE_THREONINE-PROTEIN KINASE CHK2"/>
    <property type="match status" value="1"/>
</dbReference>
<dbReference type="Pfam" id="PF03109">
    <property type="entry name" value="ABC1"/>
    <property type="match status" value="1"/>
</dbReference>
<evidence type="ECO:0000313" key="2">
    <source>
        <dbReference type="EMBL" id="QHT12171.1"/>
    </source>
</evidence>
<dbReference type="EMBL" id="MN739542">
    <property type="protein sequence ID" value="QHT12171.1"/>
    <property type="molecule type" value="Genomic_DNA"/>
</dbReference>
<dbReference type="InterPro" id="IPR004147">
    <property type="entry name" value="ABC1_dom"/>
</dbReference>
<reference evidence="2" key="1">
    <citation type="journal article" date="2020" name="Nature">
        <title>Giant virus diversity and host interactions through global metagenomics.</title>
        <authorList>
            <person name="Schulz F."/>
            <person name="Roux S."/>
            <person name="Paez-Espino D."/>
            <person name="Jungbluth S."/>
            <person name="Walsh D.A."/>
            <person name="Denef V.J."/>
            <person name="McMahon K.D."/>
            <person name="Konstantinidis K.T."/>
            <person name="Eloe-Fadrosh E.A."/>
            <person name="Kyrpides N.C."/>
            <person name="Woyke T."/>
        </authorList>
    </citation>
    <scope>NUCLEOTIDE SEQUENCE</scope>
    <source>
        <strain evidence="2">GVMAG-M-3300023174-129</strain>
    </source>
</reference>
<dbReference type="GO" id="GO:0005524">
    <property type="term" value="F:ATP binding"/>
    <property type="evidence" value="ECO:0007669"/>
    <property type="project" value="InterPro"/>
</dbReference>
<dbReference type="PROSITE" id="PS50011">
    <property type="entry name" value="PROTEIN_KINASE_DOM"/>
    <property type="match status" value="1"/>
</dbReference>
<dbReference type="InterPro" id="IPR000719">
    <property type="entry name" value="Prot_kinase_dom"/>
</dbReference>
<dbReference type="SUPFAM" id="SSF56112">
    <property type="entry name" value="Protein kinase-like (PK-like)"/>
    <property type="match status" value="1"/>
</dbReference>
<dbReference type="GO" id="GO:0044773">
    <property type="term" value="P:mitotic DNA damage checkpoint signaling"/>
    <property type="evidence" value="ECO:0007669"/>
    <property type="project" value="TreeGrafter"/>
</dbReference>
<dbReference type="AlphaFoldDB" id="A0A6C0D6L2"/>
<dbReference type="InterPro" id="IPR011009">
    <property type="entry name" value="Kinase-like_dom_sf"/>
</dbReference>
<name>A0A6C0D6L2_9ZZZZ</name>
<feature type="domain" description="Protein kinase" evidence="1">
    <location>
        <begin position="1"/>
        <end position="330"/>
    </location>
</feature>
<dbReference type="Gene3D" id="1.10.510.10">
    <property type="entry name" value="Transferase(Phosphotransferase) domain 1"/>
    <property type="match status" value="1"/>
</dbReference>
<proteinExistence type="predicted"/>
<dbReference type="GO" id="GO:0005634">
    <property type="term" value="C:nucleus"/>
    <property type="evidence" value="ECO:0007669"/>
    <property type="project" value="TreeGrafter"/>
</dbReference>
<evidence type="ECO:0000259" key="1">
    <source>
        <dbReference type="PROSITE" id="PS50011"/>
    </source>
</evidence>
<sequence>MEGGKLIGQATYGCVFNPPLLCRKRAFPKSSVGKITEQKDAERETKATEVLRKIKEFDDYFVLPEAICNPRIESSQTEKDLSKCKILKEVPLSNLKQISMPFGGVDLHKYQLLSNQSLSFFTLMKHLLEAGALMVVHGFVHYDIHSGNILVDKFGIPRLIDFGQSFSVADISLESIANRWKVLSPEFSIEPIEVTFLTALDEFNKYSFEEVIKEVMPKKTILYDIEKLLGLGVRDQILNLAKALRTSNAFIQKDLVKFWKLYYPGYDSWSIGVILLEYLKRHMFSYEFIESSEWKLKRVLVVDVLRRMLTANPKERIDCMEALSMFDPVNEIYNDYGTEWVATRLKTRMKN</sequence>
<dbReference type="PANTHER" id="PTHR44167">
    <property type="entry name" value="OVARIAN-SPECIFIC SERINE/THREONINE-PROTEIN KINASE LOK-RELATED"/>
    <property type="match status" value="1"/>
</dbReference>
<protein>
    <recommendedName>
        <fullName evidence="1">Protein kinase domain-containing protein</fullName>
    </recommendedName>
</protein>
<dbReference type="SMART" id="SM00220">
    <property type="entry name" value="S_TKc"/>
    <property type="match status" value="1"/>
</dbReference>
<accession>A0A6C0D6L2</accession>
<dbReference type="GO" id="GO:0004674">
    <property type="term" value="F:protein serine/threonine kinase activity"/>
    <property type="evidence" value="ECO:0007669"/>
    <property type="project" value="TreeGrafter"/>
</dbReference>
<organism evidence="2">
    <name type="scientific">viral metagenome</name>
    <dbReference type="NCBI Taxonomy" id="1070528"/>
    <lineage>
        <taxon>unclassified sequences</taxon>
        <taxon>metagenomes</taxon>
        <taxon>organismal metagenomes</taxon>
    </lineage>
</organism>